<keyword evidence="5" id="KW-0698">rRNA processing</keyword>
<feature type="region of interest" description="Disordered" evidence="9">
    <location>
        <begin position="520"/>
        <end position="556"/>
    </location>
</feature>
<protein>
    <recommendedName>
        <fullName evidence="3">H/ACA ribonucleoprotein complex non-core subunit NAF1</fullName>
    </recommendedName>
</protein>
<reference evidence="10" key="1">
    <citation type="submission" date="2022-07" db="EMBL/GenBank/DDBJ databases">
        <title>Genome Sequence of Leucocoprinus birnbaumii.</title>
        <authorList>
            <person name="Buettner E."/>
        </authorList>
    </citation>
    <scope>NUCLEOTIDE SEQUENCE</scope>
    <source>
        <strain evidence="10">VT141</strain>
    </source>
</reference>
<keyword evidence="6" id="KW-0597">Phosphoprotein</keyword>
<dbReference type="GO" id="GO:0005732">
    <property type="term" value="C:sno(s)RNA-containing ribonucleoprotein complex"/>
    <property type="evidence" value="ECO:0007669"/>
    <property type="project" value="InterPro"/>
</dbReference>
<dbReference type="GO" id="GO:0003723">
    <property type="term" value="F:RNA binding"/>
    <property type="evidence" value="ECO:0007669"/>
    <property type="project" value="UniProtKB-KW"/>
</dbReference>
<dbReference type="PANTHER" id="PTHR31633:SF1">
    <property type="entry name" value="H_ACA RIBONUCLEOPROTEIN COMPLEX NON-CORE SUBUNIT NAF1"/>
    <property type="match status" value="1"/>
</dbReference>
<proteinExistence type="inferred from homology"/>
<evidence type="ECO:0000256" key="6">
    <source>
        <dbReference type="ARBA" id="ARBA00022553"/>
    </source>
</evidence>
<dbReference type="InterPro" id="IPR007504">
    <property type="entry name" value="H/ACA_rnp_Gar1/Naf1"/>
</dbReference>
<accession>A0AAD5VTB8</accession>
<dbReference type="GO" id="GO:0001522">
    <property type="term" value="P:pseudouridine synthesis"/>
    <property type="evidence" value="ECO:0007669"/>
    <property type="project" value="InterPro"/>
</dbReference>
<dbReference type="PANTHER" id="PTHR31633">
    <property type="entry name" value="H/ACA RIBONUCLEOPROTEIN COMPLEX NON-CORE SUBUNIT NAF1"/>
    <property type="match status" value="1"/>
</dbReference>
<evidence type="ECO:0000256" key="9">
    <source>
        <dbReference type="SAM" id="MobiDB-lite"/>
    </source>
</evidence>
<dbReference type="InterPro" id="IPR009000">
    <property type="entry name" value="Transl_B-barrel_sf"/>
</dbReference>
<evidence type="ECO:0000313" key="11">
    <source>
        <dbReference type="Proteomes" id="UP001213000"/>
    </source>
</evidence>
<feature type="compositionally biased region" description="Polar residues" evidence="9">
    <location>
        <begin position="292"/>
        <end position="306"/>
    </location>
</feature>
<comment type="caution">
    <text evidence="10">The sequence shown here is derived from an EMBL/GenBank/DDBJ whole genome shotgun (WGS) entry which is preliminary data.</text>
</comment>
<dbReference type="Pfam" id="PF04410">
    <property type="entry name" value="Gar1"/>
    <property type="match status" value="1"/>
</dbReference>
<keyword evidence="4" id="KW-0690">Ribosome biogenesis</keyword>
<dbReference type="GO" id="GO:0006364">
    <property type="term" value="P:rRNA processing"/>
    <property type="evidence" value="ECO:0007669"/>
    <property type="project" value="UniProtKB-KW"/>
</dbReference>
<dbReference type="InterPro" id="IPR038664">
    <property type="entry name" value="Gar1/Naf1_Cbf5-bd_sf"/>
</dbReference>
<dbReference type="GO" id="GO:0005634">
    <property type="term" value="C:nucleus"/>
    <property type="evidence" value="ECO:0007669"/>
    <property type="project" value="UniProtKB-SubCell"/>
</dbReference>
<comment type="similarity">
    <text evidence="2">Belongs to the NAF1 family.</text>
</comment>
<dbReference type="SUPFAM" id="SSF50447">
    <property type="entry name" value="Translation proteins"/>
    <property type="match status" value="1"/>
</dbReference>
<keyword evidence="8" id="KW-0539">Nucleus</keyword>
<comment type="subcellular location">
    <subcellularLocation>
        <location evidence="1">Nucleus</location>
    </subcellularLocation>
</comment>
<dbReference type="InterPro" id="IPR040309">
    <property type="entry name" value="Naf1"/>
</dbReference>
<feature type="region of interest" description="Disordered" evidence="9">
    <location>
        <begin position="252"/>
        <end position="310"/>
    </location>
</feature>
<evidence type="ECO:0000256" key="4">
    <source>
        <dbReference type="ARBA" id="ARBA00022517"/>
    </source>
</evidence>
<evidence type="ECO:0000256" key="1">
    <source>
        <dbReference type="ARBA" id="ARBA00004123"/>
    </source>
</evidence>
<evidence type="ECO:0000256" key="3">
    <source>
        <dbReference type="ARBA" id="ARBA00021438"/>
    </source>
</evidence>
<dbReference type="Gene3D" id="2.40.10.230">
    <property type="entry name" value="Probable tRNA pseudouridine synthase domain"/>
    <property type="match status" value="1"/>
</dbReference>
<evidence type="ECO:0000256" key="5">
    <source>
        <dbReference type="ARBA" id="ARBA00022552"/>
    </source>
</evidence>
<sequence length="556" mass="60926">MATFKEPQLVSQDLLFISEFVDIPQELHPASTTPQDDSDDIASSGSENESEEEIEKDLTAIPDDEEDGGPDPMSSDSSSSSESDSSDSESEVELQPQASGRAKASAHDDDDDEETVPSSTAYLQTKNELVDAAITIPDLEEVGADEELEKVGEVMSVVDGIAIVCGLPSSVVNRGSERALDSDTLLVFGDRKVMGYIYETFGPTSQPMYQIKFNQSYPLDPNKVQVGREVFHVPRRSHFVFVNLIKQFKGSDASNVHDEEPGEDEIEFSDDEAEAAHRSRLKQKRTRDRSASVASSRHSTPTPSQMRDQDMMTESVLNKSAFDEHGPYDLDYGAGPSRPTPKPYDDPYSDSYSPTSLGGTSADYDSRMGSRPERPIKQDRSFSHSSQSHSRTRGRGRGRGRRGSDYARGSFARDGSHHHRSSVTSGVIDAYDPRMPQDSLPAPFMQAQSSPTFQFTPSMSSATWGYPDTSFGQMQNQQPYMFSGQSYQNPLVPPSTFVQPHINPRFASAFGFQMAATNSATNTSATPVPQGQGWTDQWTVPTMNPSAPKPDEPGSS</sequence>
<feature type="region of interest" description="Disordered" evidence="9">
    <location>
        <begin position="26"/>
        <end position="124"/>
    </location>
</feature>
<dbReference type="AlphaFoldDB" id="A0AAD5VTB8"/>
<feature type="compositionally biased region" description="Basic and acidic residues" evidence="9">
    <location>
        <begin position="364"/>
        <end position="382"/>
    </location>
</feature>
<keyword evidence="7" id="KW-0694">RNA-binding</keyword>
<name>A0AAD5VTB8_9AGAR</name>
<gene>
    <name evidence="10" type="ORF">NP233_g6429</name>
</gene>
<evidence type="ECO:0000256" key="8">
    <source>
        <dbReference type="ARBA" id="ARBA00023242"/>
    </source>
</evidence>
<evidence type="ECO:0000256" key="7">
    <source>
        <dbReference type="ARBA" id="ARBA00022884"/>
    </source>
</evidence>
<feature type="compositionally biased region" description="Low complexity" evidence="9">
    <location>
        <begin position="70"/>
        <end position="83"/>
    </location>
</feature>
<feature type="compositionally biased region" description="Basic residues" evidence="9">
    <location>
        <begin position="390"/>
        <end position="401"/>
    </location>
</feature>
<feature type="compositionally biased region" description="Acidic residues" evidence="9">
    <location>
        <begin position="260"/>
        <end position="273"/>
    </location>
</feature>
<organism evidence="10 11">
    <name type="scientific">Leucocoprinus birnbaumii</name>
    <dbReference type="NCBI Taxonomy" id="56174"/>
    <lineage>
        <taxon>Eukaryota</taxon>
        <taxon>Fungi</taxon>
        <taxon>Dikarya</taxon>
        <taxon>Basidiomycota</taxon>
        <taxon>Agaricomycotina</taxon>
        <taxon>Agaricomycetes</taxon>
        <taxon>Agaricomycetidae</taxon>
        <taxon>Agaricales</taxon>
        <taxon>Agaricineae</taxon>
        <taxon>Agaricaceae</taxon>
        <taxon>Leucocoprinus</taxon>
    </lineage>
</organism>
<dbReference type="Proteomes" id="UP001213000">
    <property type="component" value="Unassembled WGS sequence"/>
</dbReference>
<dbReference type="GO" id="GO:0000493">
    <property type="term" value="P:box H/ACA snoRNP assembly"/>
    <property type="evidence" value="ECO:0007669"/>
    <property type="project" value="InterPro"/>
</dbReference>
<feature type="compositionally biased region" description="Basic residues" evidence="9">
    <location>
        <begin position="278"/>
        <end position="287"/>
    </location>
</feature>
<evidence type="ECO:0000256" key="2">
    <source>
        <dbReference type="ARBA" id="ARBA00009801"/>
    </source>
</evidence>
<feature type="region of interest" description="Disordered" evidence="9">
    <location>
        <begin position="323"/>
        <end position="424"/>
    </location>
</feature>
<dbReference type="EMBL" id="JANIEX010000420">
    <property type="protein sequence ID" value="KAJ3567332.1"/>
    <property type="molecule type" value="Genomic_DNA"/>
</dbReference>
<evidence type="ECO:0000313" key="10">
    <source>
        <dbReference type="EMBL" id="KAJ3567332.1"/>
    </source>
</evidence>
<keyword evidence="11" id="KW-1185">Reference proteome</keyword>
<feature type="compositionally biased region" description="Polar residues" evidence="9">
    <location>
        <begin position="527"/>
        <end position="545"/>
    </location>
</feature>